<dbReference type="InterPro" id="IPR051016">
    <property type="entry name" value="Diverse_Substrate_AcTransf"/>
</dbReference>
<dbReference type="Proteomes" id="UP000663570">
    <property type="component" value="Chromosome"/>
</dbReference>
<accession>A0ABX7M6T0</accession>
<dbReference type="PANTHER" id="PTHR10545:SF29">
    <property type="entry name" value="GH14572P-RELATED"/>
    <property type="match status" value="1"/>
</dbReference>
<evidence type="ECO:0000256" key="2">
    <source>
        <dbReference type="ARBA" id="ARBA00023315"/>
    </source>
</evidence>
<keyword evidence="1" id="KW-0808">Transferase</keyword>
<dbReference type="InterPro" id="IPR016181">
    <property type="entry name" value="Acyl_CoA_acyltransferase"/>
</dbReference>
<dbReference type="EMBL" id="CP071060">
    <property type="protein sequence ID" value="QSI77466.1"/>
    <property type="molecule type" value="Genomic_DNA"/>
</dbReference>
<dbReference type="InterPro" id="IPR000182">
    <property type="entry name" value="GNAT_dom"/>
</dbReference>
<sequence>MKLDIFRADLHQPEHAAAMLLLLDAYAHDPAGGGDGLSDQAKARLPRALADRPGVHVLLAYVEEQPAGLAICMEGFSTFAAAPLLNVHDFAVLPAHRGCGVGRALMQQVIALAQSLDCCKVTLEVLEGNAPARALYQACGFADYALDPAWGKAMFMQRWLGE</sequence>
<dbReference type="RefSeq" id="WP_172201352.1">
    <property type="nucleotide sequence ID" value="NZ_CP071060.1"/>
</dbReference>
<evidence type="ECO:0000259" key="3">
    <source>
        <dbReference type="PROSITE" id="PS51186"/>
    </source>
</evidence>
<dbReference type="PROSITE" id="PS51186">
    <property type="entry name" value="GNAT"/>
    <property type="match status" value="1"/>
</dbReference>
<organism evidence="4 5">
    <name type="scientific">Niveibacterium microcysteis</name>
    <dbReference type="NCBI Taxonomy" id="2811415"/>
    <lineage>
        <taxon>Bacteria</taxon>
        <taxon>Pseudomonadati</taxon>
        <taxon>Pseudomonadota</taxon>
        <taxon>Betaproteobacteria</taxon>
        <taxon>Rhodocyclales</taxon>
        <taxon>Rhodocyclaceae</taxon>
        <taxon>Niveibacterium</taxon>
    </lineage>
</organism>
<evidence type="ECO:0000256" key="1">
    <source>
        <dbReference type="ARBA" id="ARBA00022679"/>
    </source>
</evidence>
<protein>
    <submittedName>
        <fullName evidence="4">GNAT family N-acetyltransferase</fullName>
    </submittedName>
</protein>
<keyword evidence="2" id="KW-0012">Acyltransferase</keyword>
<reference evidence="4 5" key="1">
    <citation type="submission" date="2021-02" db="EMBL/GenBank/DDBJ databases">
        <title>Niveibacterium changnyeongensis HC41.</title>
        <authorList>
            <person name="Kang M."/>
        </authorList>
    </citation>
    <scope>NUCLEOTIDE SEQUENCE [LARGE SCALE GENOMIC DNA]</scope>
    <source>
        <strain evidence="4 5">HC41</strain>
    </source>
</reference>
<dbReference type="PANTHER" id="PTHR10545">
    <property type="entry name" value="DIAMINE N-ACETYLTRANSFERASE"/>
    <property type="match status" value="1"/>
</dbReference>
<gene>
    <name evidence="4" type="ORF">JY500_02085</name>
</gene>
<evidence type="ECO:0000313" key="5">
    <source>
        <dbReference type="Proteomes" id="UP000663570"/>
    </source>
</evidence>
<evidence type="ECO:0000313" key="4">
    <source>
        <dbReference type="EMBL" id="QSI77466.1"/>
    </source>
</evidence>
<dbReference type="CDD" id="cd04301">
    <property type="entry name" value="NAT_SF"/>
    <property type="match status" value="1"/>
</dbReference>
<feature type="domain" description="N-acetyltransferase" evidence="3">
    <location>
        <begin position="8"/>
        <end position="161"/>
    </location>
</feature>
<dbReference type="Pfam" id="PF00583">
    <property type="entry name" value="Acetyltransf_1"/>
    <property type="match status" value="1"/>
</dbReference>
<name>A0ABX7M6T0_9RHOO</name>
<dbReference type="SUPFAM" id="SSF55729">
    <property type="entry name" value="Acyl-CoA N-acyltransferases (Nat)"/>
    <property type="match status" value="1"/>
</dbReference>
<dbReference type="Gene3D" id="3.40.630.30">
    <property type="match status" value="1"/>
</dbReference>
<keyword evidence="5" id="KW-1185">Reference proteome</keyword>
<proteinExistence type="predicted"/>